<dbReference type="RefSeq" id="WP_245967772.1">
    <property type="nucleotide sequence ID" value="NZ_BEVZ01000008.1"/>
</dbReference>
<feature type="transmembrane region" description="Helical" evidence="11">
    <location>
        <begin position="161"/>
        <end position="180"/>
    </location>
</feature>
<evidence type="ECO:0000256" key="6">
    <source>
        <dbReference type="ARBA" id="ARBA00022692"/>
    </source>
</evidence>
<feature type="transmembrane region" description="Helical" evidence="11">
    <location>
        <begin position="337"/>
        <end position="355"/>
    </location>
</feature>
<gene>
    <name evidence="12" type="ORF">AB0E65_26050</name>
</gene>
<evidence type="ECO:0000256" key="10">
    <source>
        <dbReference type="SAM" id="MobiDB-lite"/>
    </source>
</evidence>
<feature type="transmembrane region" description="Helical" evidence="11">
    <location>
        <begin position="250"/>
        <end position="269"/>
    </location>
</feature>
<organism evidence="12 13">
    <name type="scientific">Streptomyces fragilis</name>
    <dbReference type="NCBI Taxonomy" id="67301"/>
    <lineage>
        <taxon>Bacteria</taxon>
        <taxon>Bacillati</taxon>
        <taxon>Actinomycetota</taxon>
        <taxon>Actinomycetes</taxon>
        <taxon>Kitasatosporales</taxon>
        <taxon>Streptomycetaceae</taxon>
        <taxon>Streptomyces</taxon>
    </lineage>
</organism>
<evidence type="ECO:0000256" key="11">
    <source>
        <dbReference type="SAM" id="Phobius"/>
    </source>
</evidence>
<dbReference type="InterPro" id="IPR007315">
    <property type="entry name" value="PIG-V/Gpi18"/>
</dbReference>
<evidence type="ECO:0000256" key="3">
    <source>
        <dbReference type="ARBA" id="ARBA00022502"/>
    </source>
</evidence>
<protein>
    <recommendedName>
        <fullName evidence="14">Integral membrane protein</fullName>
    </recommendedName>
</protein>
<feature type="transmembrane region" description="Helical" evidence="11">
    <location>
        <begin position="200"/>
        <end position="230"/>
    </location>
</feature>
<evidence type="ECO:0000313" key="12">
    <source>
        <dbReference type="EMBL" id="MEU3557643.1"/>
    </source>
</evidence>
<dbReference type="PANTHER" id="PTHR12468">
    <property type="entry name" value="GPI MANNOSYLTRANSFERASE 2"/>
    <property type="match status" value="1"/>
</dbReference>
<evidence type="ECO:0000256" key="7">
    <source>
        <dbReference type="ARBA" id="ARBA00022824"/>
    </source>
</evidence>
<evidence type="ECO:0000256" key="5">
    <source>
        <dbReference type="ARBA" id="ARBA00022679"/>
    </source>
</evidence>
<evidence type="ECO:0000313" key="13">
    <source>
        <dbReference type="Proteomes" id="UP001550850"/>
    </source>
</evidence>
<keyword evidence="8 11" id="KW-1133">Transmembrane helix</keyword>
<evidence type="ECO:0000256" key="9">
    <source>
        <dbReference type="ARBA" id="ARBA00023136"/>
    </source>
</evidence>
<evidence type="ECO:0000256" key="4">
    <source>
        <dbReference type="ARBA" id="ARBA00022676"/>
    </source>
</evidence>
<keyword evidence="13" id="KW-1185">Reference proteome</keyword>
<keyword evidence="7" id="KW-0256">Endoplasmic reticulum</keyword>
<reference evidence="12 13" key="1">
    <citation type="submission" date="2024-06" db="EMBL/GenBank/DDBJ databases">
        <title>The Natural Products Discovery Center: Release of the First 8490 Sequenced Strains for Exploring Actinobacteria Biosynthetic Diversity.</title>
        <authorList>
            <person name="Kalkreuter E."/>
            <person name="Kautsar S.A."/>
            <person name="Yang D."/>
            <person name="Bader C.D."/>
            <person name="Teijaro C.N."/>
            <person name="Fluegel L."/>
            <person name="Davis C.M."/>
            <person name="Simpson J.R."/>
            <person name="Lauterbach L."/>
            <person name="Steele A.D."/>
            <person name="Gui C."/>
            <person name="Meng S."/>
            <person name="Li G."/>
            <person name="Viehrig K."/>
            <person name="Ye F."/>
            <person name="Su P."/>
            <person name="Kiefer A.F."/>
            <person name="Nichols A."/>
            <person name="Cepeda A.J."/>
            <person name="Yan W."/>
            <person name="Fan B."/>
            <person name="Jiang Y."/>
            <person name="Adhikari A."/>
            <person name="Zheng C.-J."/>
            <person name="Schuster L."/>
            <person name="Cowan T.M."/>
            <person name="Smanski M.J."/>
            <person name="Chevrette M.G."/>
            <person name="De Carvalho L.P.S."/>
            <person name="Shen B."/>
        </authorList>
    </citation>
    <scope>NUCLEOTIDE SEQUENCE [LARGE SCALE GENOMIC DNA]</scope>
    <source>
        <strain evidence="12 13">NPDC038104</strain>
    </source>
</reference>
<dbReference type="EMBL" id="JBEZUR010000064">
    <property type="protein sequence ID" value="MEU3557643.1"/>
    <property type="molecule type" value="Genomic_DNA"/>
</dbReference>
<feature type="transmembrane region" description="Helical" evidence="11">
    <location>
        <begin position="129"/>
        <end position="149"/>
    </location>
</feature>
<proteinExistence type="predicted"/>
<keyword evidence="4" id="KW-0328">Glycosyltransferase</keyword>
<keyword evidence="3" id="KW-0337">GPI-anchor biosynthesis</keyword>
<comment type="subcellular location">
    <subcellularLocation>
        <location evidence="1">Endoplasmic reticulum membrane</location>
        <topology evidence="1">Multi-pass membrane protein</topology>
    </subcellularLocation>
</comment>
<feature type="transmembrane region" description="Helical" evidence="11">
    <location>
        <begin position="361"/>
        <end position="380"/>
    </location>
</feature>
<feature type="region of interest" description="Disordered" evidence="10">
    <location>
        <begin position="1"/>
        <end position="35"/>
    </location>
</feature>
<evidence type="ECO:0000256" key="1">
    <source>
        <dbReference type="ARBA" id="ARBA00004477"/>
    </source>
</evidence>
<feature type="transmembrane region" description="Helical" evidence="11">
    <location>
        <begin position="309"/>
        <end position="330"/>
    </location>
</feature>
<accession>A0ABV2YPI7</accession>
<comment type="pathway">
    <text evidence="2">Glycolipid biosynthesis; glycosylphosphatidylinositol-anchor biosynthesis.</text>
</comment>
<sequence length="413" mass="43528">MLAALVPSPARRRTTQAEPPEPPGSPEPPVSGGRARRAVPTVVTAVGLFAAARLTGVLVLTLLAHAHGKDATTLLGRTWDSLWYIGIAADGYGEVRQYTRLVLDDLAFFPLYPWLIRAVTAVLPISGGAAGVLLSWGAAAVAAAGIYLVGRRVHGRGAGVLLVLLWGLTPHSVVLGLAYTEPLLTALAAWALYATMTRRWLWAGALACLAGLSRPNGLAVAAAVAATAAWQVAVLARRRSLSVHTLWKPVAGTALAPLGWVGFFLWVGLRRGDPLGGYFEVQRKWGSAFDLGRGNLEFVGHLLRHPDKLVFTVALVIVLLAVLLLGLLIADRAPLPLIVYSAVLLLIALGGSGYFASKPRLLLPAFPLLLPLAAALTRTARARPRHATLVVAALAGLSFAYGAYLVVMATSPL</sequence>
<evidence type="ECO:0008006" key="14">
    <source>
        <dbReference type="Google" id="ProtNLM"/>
    </source>
</evidence>
<dbReference type="PANTHER" id="PTHR12468:SF2">
    <property type="entry name" value="GPI MANNOSYLTRANSFERASE 2"/>
    <property type="match status" value="1"/>
</dbReference>
<keyword evidence="5" id="KW-0808">Transferase</keyword>
<dbReference type="Proteomes" id="UP001550850">
    <property type="component" value="Unassembled WGS sequence"/>
</dbReference>
<keyword evidence="9 11" id="KW-0472">Membrane</keyword>
<feature type="transmembrane region" description="Helical" evidence="11">
    <location>
        <begin position="387"/>
        <end position="407"/>
    </location>
</feature>
<keyword evidence="6 11" id="KW-0812">Transmembrane</keyword>
<feature type="compositionally biased region" description="Pro residues" evidence="10">
    <location>
        <begin position="19"/>
        <end position="29"/>
    </location>
</feature>
<evidence type="ECO:0000256" key="8">
    <source>
        <dbReference type="ARBA" id="ARBA00022989"/>
    </source>
</evidence>
<evidence type="ECO:0000256" key="2">
    <source>
        <dbReference type="ARBA" id="ARBA00004687"/>
    </source>
</evidence>
<feature type="transmembrane region" description="Helical" evidence="11">
    <location>
        <begin position="41"/>
        <end position="64"/>
    </location>
</feature>
<name>A0ABV2YPI7_9ACTN</name>
<comment type="caution">
    <text evidence="12">The sequence shown here is derived from an EMBL/GenBank/DDBJ whole genome shotgun (WGS) entry which is preliminary data.</text>
</comment>